<dbReference type="KEGG" id="cari:FNU76_10325"/>
<organism evidence="4 5">
    <name type="scientific">Chitinimonas arctica</name>
    <dbReference type="NCBI Taxonomy" id="2594795"/>
    <lineage>
        <taxon>Bacteria</taxon>
        <taxon>Pseudomonadati</taxon>
        <taxon>Pseudomonadota</taxon>
        <taxon>Betaproteobacteria</taxon>
        <taxon>Neisseriales</taxon>
        <taxon>Chitinibacteraceae</taxon>
        <taxon>Chitinimonas</taxon>
    </lineage>
</organism>
<accession>A0A516SEY6</accession>
<dbReference type="GO" id="GO:0015074">
    <property type="term" value="P:DNA integration"/>
    <property type="evidence" value="ECO:0007669"/>
    <property type="project" value="UniProtKB-KW"/>
</dbReference>
<dbReference type="GO" id="GO:0006310">
    <property type="term" value="P:DNA recombination"/>
    <property type="evidence" value="ECO:0007669"/>
    <property type="project" value="UniProtKB-KW"/>
</dbReference>
<dbReference type="AlphaFoldDB" id="A0A516SEY6"/>
<dbReference type="InterPro" id="IPR002104">
    <property type="entry name" value="Integrase_catalytic"/>
</dbReference>
<dbReference type="EMBL" id="CP041730">
    <property type="protein sequence ID" value="QDQ26729.1"/>
    <property type="molecule type" value="Genomic_DNA"/>
</dbReference>
<dbReference type="GO" id="GO:0003677">
    <property type="term" value="F:DNA binding"/>
    <property type="evidence" value="ECO:0007669"/>
    <property type="project" value="InterPro"/>
</dbReference>
<gene>
    <name evidence="4" type="ORF">FNU76_10325</name>
</gene>
<dbReference type="InterPro" id="IPR011010">
    <property type="entry name" value="DNA_brk_join_enz"/>
</dbReference>
<evidence type="ECO:0000259" key="3">
    <source>
        <dbReference type="PROSITE" id="PS51898"/>
    </source>
</evidence>
<protein>
    <submittedName>
        <fullName evidence="4">Tyrosine-type recombinase/integrase</fullName>
    </submittedName>
</protein>
<feature type="domain" description="Tyr recombinase" evidence="3">
    <location>
        <begin position="169"/>
        <end position="363"/>
    </location>
</feature>
<evidence type="ECO:0000256" key="1">
    <source>
        <dbReference type="ARBA" id="ARBA00022908"/>
    </source>
</evidence>
<dbReference type="Gene3D" id="1.10.443.10">
    <property type="entry name" value="Intergrase catalytic core"/>
    <property type="match status" value="1"/>
</dbReference>
<dbReference type="InterPro" id="IPR050090">
    <property type="entry name" value="Tyrosine_recombinase_XerCD"/>
</dbReference>
<dbReference type="SUPFAM" id="SSF56349">
    <property type="entry name" value="DNA breaking-rejoining enzymes"/>
    <property type="match status" value="1"/>
</dbReference>
<evidence type="ECO:0000313" key="4">
    <source>
        <dbReference type="EMBL" id="QDQ26729.1"/>
    </source>
</evidence>
<reference evidence="5" key="1">
    <citation type="submission" date="2019-07" db="EMBL/GenBank/DDBJ databases">
        <title>Chitinimonas sp. nov., isolated from Ny-Alesund, arctica soil.</title>
        <authorList>
            <person name="Xu Q."/>
            <person name="Peng F."/>
        </authorList>
    </citation>
    <scope>NUCLEOTIDE SEQUENCE [LARGE SCALE GENOMIC DNA]</scope>
    <source>
        <strain evidence="5">R3-44</strain>
    </source>
</reference>
<dbReference type="PANTHER" id="PTHR30349">
    <property type="entry name" value="PHAGE INTEGRASE-RELATED"/>
    <property type="match status" value="1"/>
</dbReference>
<dbReference type="OrthoDB" id="1822491at2"/>
<name>A0A516SEY6_9NEIS</name>
<evidence type="ECO:0000313" key="5">
    <source>
        <dbReference type="Proteomes" id="UP000317550"/>
    </source>
</evidence>
<evidence type="ECO:0000256" key="2">
    <source>
        <dbReference type="ARBA" id="ARBA00023172"/>
    </source>
</evidence>
<sequence length="384" mass="44495">MGRKTITGLQFRYGLWYIDKQVKGHGRICESTGTSDREEAERYLIHRLEKIRLATVYGQRIQRLWREAATKYLLDNSNMPSIDQTALHFRQLDEFIGDVPLDKLHDETLQPFISSRLAEGVSNRTVNIALERVRRVLRLAALKWRDELGMTWLETPPLLTMLDEKVDQRPPYPLSWVEQRILIDTLPDHLARMALYKLNTGCREQEVCKLRWDWEIPVPEVGRSVFLIPWNFGGRTKKNGVKNKDDRLVVLNDVAWSIVQGQRGKDEEWVFPYEGRALHRMNDTAWKKGRKRAARKFEEEFHTAAPAGYACLRIHDLKHTFGRRLRAAGVSFEDRQVLLGHRSDSVTTHYSAAELDDLIEAANKVASTESRKSPTLTLLKRKNG</sequence>
<dbReference type="Pfam" id="PF00589">
    <property type="entry name" value="Phage_integrase"/>
    <property type="match status" value="1"/>
</dbReference>
<keyword evidence="5" id="KW-1185">Reference proteome</keyword>
<dbReference type="RefSeq" id="WP_144278123.1">
    <property type="nucleotide sequence ID" value="NZ_CP041730.1"/>
</dbReference>
<dbReference type="Proteomes" id="UP000317550">
    <property type="component" value="Chromosome"/>
</dbReference>
<proteinExistence type="predicted"/>
<keyword evidence="2" id="KW-0233">DNA recombination</keyword>
<dbReference type="InterPro" id="IPR013762">
    <property type="entry name" value="Integrase-like_cat_sf"/>
</dbReference>
<keyword evidence="1" id="KW-0229">DNA integration</keyword>
<dbReference type="PROSITE" id="PS51898">
    <property type="entry name" value="TYR_RECOMBINASE"/>
    <property type="match status" value="1"/>
</dbReference>
<dbReference type="PANTHER" id="PTHR30349:SF64">
    <property type="entry name" value="PROPHAGE INTEGRASE INTD-RELATED"/>
    <property type="match status" value="1"/>
</dbReference>